<proteinExistence type="predicted"/>
<feature type="compositionally biased region" description="Polar residues" evidence="1">
    <location>
        <begin position="109"/>
        <end position="124"/>
    </location>
</feature>
<feature type="region of interest" description="Disordered" evidence="1">
    <location>
        <begin position="36"/>
        <end position="55"/>
    </location>
</feature>
<evidence type="ECO:0000256" key="1">
    <source>
        <dbReference type="SAM" id="MobiDB-lite"/>
    </source>
</evidence>
<evidence type="ECO:0000313" key="3">
    <source>
        <dbReference type="EMBL" id="KAJ3833462.1"/>
    </source>
</evidence>
<organism evidence="3 4">
    <name type="scientific">Lentinula raphanica</name>
    <dbReference type="NCBI Taxonomy" id="153919"/>
    <lineage>
        <taxon>Eukaryota</taxon>
        <taxon>Fungi</taxon>
        <taxon>Dikarya</taxon>
        <taxon>Basidiomycota</taxon>
        <taxon>Agaricomycotina</taxon>
        <taxon>Agaricomycetes</taxon>
        <taxon>Agaricomycetidae</taxon>
        <taxon>Agaricales</taxon>
        <taxon>Marasmiineae</taxon>
        <taxon>Omphalotaceae</taxon>
        <taxon>Lentinula</taxon>
    </lineage>
</organism>
<dbReference type="AlphaFoldDB" id="A0AA38UCI9"/>
<dbReference type="Proteomes" id="UP001163846">
    <property type="component" value="Unassembled WGS sequence"/>
</dbReference>
<sequence length="248" mass="26883">MRLISIVVVAMISGLVSAMPVPLDDVTVVPRSVAGRGPRLSRRERPQSVGREEYQSRLLTQQLETAVQDPGPERATTPPGLPEGQQVTEPNPAIAPHPGASPAGRRGSETGSEAGSEAGQTSPANPLLNIEFVPGAVHASSEEIKELTEKTVRFGVLETAGYSGRRSVAEHEFHFVNFYAGHTFTERQSLHFKMHDSRLMGLCNEGCVGTAGFEAGNPPRYLGRISQVMEYTNGTELAVQHYPQLRWS</sequence>
<gene>
    <name evidence="3" type="ORF">F5878DRAFT_405296</name>
</gene>
<evidence type="ECO:0000256" key="2">
    <source>
        <dbReference type="SAM" id="SignalP"/>
    </source>
</evidence>
<feature type="chain" id="PRO_5041291555" evidence="2">
    <location>
        <begin position="19"/>
        <end position="248"/>
    </location>
</feature>
<feature type="region of interest" description="Disordered" evidence="1">
    <location>
        <begin position="67"/>
        <end position="127"/>
    </location>
</feature>
<dbReference type="EMBL" id="MU806692">
    <property type="protein sequence ID" value="KAJ3833462.1"/>
    <property type="molecule type" value="Genomic_DNA"/>
</dbReference>
<feature type="compositionally biased region" description="Basic and acidic residues" evidence="1">
    <location>
        <begin position="41"/>
        <end position="55"/>
    </location>
</feature>
<feature type="signal peptide" evidence="2">
    <location>
        <begin position="1"/>
        <end position="18"/>
    </location>
</feature>
<evidence type="ECO:0000313" key="4">
    <source>
        <dbReference type="Proteomes" id="UP001163846"/>
    </source>
</evidence>
<keyword evidence="2" id="KW-0732">Signal</keyword>
<keyword evidence="4" id="KW-1185">Reference proteome</keyword>
<reference evidence="3" key="1">
    <citation type="submission" date="2022-08" db="EMBL/GenBank/DDBJ databases">
        <authorList>
            <consortium name="DOE Joint Genome Institute"/>
            <person name="Min B."/>
            <person name="Riley R."/>
            <person name="Sierra-Patev S."/>
            <person name="Naranjo-Ortiz M."/>
            <person name="Looney B."/>
            <person name="Konkel Z."/>
            <person name="Slot J.C."/>
            <person name="Sakamoto Y."/>
            <person name="Steenwyk J.L."/>
            <person name="Rokas A."/>
            <person name="Carro J."/>
            <person name="Camarero S."/>
            <person name="Ferreira P."/>
            <person name="Molpeceres G."/>
            <person name="Ruiz-Duenas F.J."/>
            <person name="Serrano A."/>
            <person name="Henrissat B."/>
            <person name="Drula E."/>
            <person name="Hughes K.W."/>
            <person name="Mata J.L."/>
            <person name="Ishikawa N.K."/>
            <person name="Vargas-Isla R."/>
            <person name="Ushijima S."/>
            <person name="Smith C.A."/>
            <person name="Ahrendt S."/>
            <person name="Andreopoulos W."/>
            <person name="He G."/>
            <person name="Labutti K."/>
            <person name="Lipzen A."/>
            <person name="Ng V."/>
            <person name="Sandor L."/>
            <person name="Barry K."/>
            <person name="Martinez A.T."/>
            <person name="Xiao Y."/>
            <person name="Gibbons J.G."/>
            <person name="Terashima K."/>
            <person name="Hibbett D.S."/>
            <person name="Grigoriev I.V."/>
        </authorList>
    </citation>
    <scope>NUCLEOTIDE SEQUENCE</scope>
    <source>
        <strain evidence="3">TFB9207</strain>
    </source>
</reference>
<comment type="caution">
    <text evidence="3">The sequence shown here is derived from an EMBL/GenBank/DDBJ whole genome shotgun (WGS) entry which is preliminary data.</text>
</comment>
<name>A0AA38UCI9_9AGAR</name>
<protein>
    <submittedName>
        <fullName evidence="3">Uncharacterized protein</fullName>
    </submittedName>
</protein>
<accession>A0AA38UCI9</accession>